<reference evidence="4 5" key="1">
    <citation type="submission" date="2019-04" db="EMBL/GenBank/DDBJ databases">
        <title>High contiguity whole genome sequence and gene annotation resource for two Venturia nashicola isolates.</title>
        <authorList>
            <person name="Prokchorchik M."/>
            <person name="Won K."/>
            <person name="Lee Y."/>
            <person name="Choi E.D."/>
            <person name="Segonzac C."/>
            <person name="Sohn K.H."/>
        </authorList>
    </citation>
    <scope>NUCLEOTIDE SEQUENCE [LARGE SCALE GENOMIC DNA]</scope>
    <source>
        <strain evidence="4 5">PRI2</strain>
    </source>
</reference>
<proteinExistence type="inferred from homology"/>
<dbReference type="EMBL" id="SNSC02000014">
    <property type="protein sequence ID" value="TID18250.1"/>
    <property type="molecule type" value="Genomic_DNA"/>
</dbReference>
<evidence type="ECO:0000313" key="5">
    <source>
        <dbReference type="Proteomes" id="UP000298493"/>
    </source>
</evidence>
<name>A0A4Z1P271_9PEZI</name>
<comment type="similarity">
    <text evidence="1">Belongs to the PrpD family.</text>
</comment>
<dbReference type="InterPro" id="IPR045337">
    <property type="entry name" value="MmgE_PrpD_C"/>
</dbReference>
<dbReference type="Gene3D" id="1.10.4100.10">
    <property type="entry name" value="2-methylcitrate dehydratase PrpD"/>
    <property type="match status" value="1"/>
</dbReference>
<feature type="domain" description="MmgE/PrpD C-terminal" evidence="3">
    <location>
        <begin position="289"/>
        <end position="472"/>
    </location>
</feature>
<dbReference type="InterPro" id="IPR005656">
    <property type="entry name" value="MmgE_PrpD"/>
</dbReference>
<dbReference type="PANTHER" id="PTHR16943:SF15">
    <property type="entry name" value="DEHYDRATASE (PRPD), PUTATIVE-RELATED"/>
    <property type="match status" value="1"/>
</dbReference>
<dbReference type="SUPFAM" id="SSF103378">
    <property type="entry name" value="2-methylcitrate dehydratase PrpD"/>
    <property type="match status" value="1"/>
</dbReference>
<dbReference type="InterPro" id="IPR042188">
    <property type="entry name" value="MmgE/PrpD_sf_2"/>
</dbReference>
<dbReference type="InterPro" id="IPR042183">
    <property type="entry name" value="MmgE/PrpD_sf_1"/>
</dbReference>
<gene>
    <name evidence="4" type="ORF">E6O75_ATG06326</name>
</gene>
<evidence type="ECO:0000259" key="2">
    <source>
        <dbReference type="Pfam" id="PF03972"/>
    </source>
</evidence>
<sequence length="533" mass="58793">MAPLEYDKLIVDIADYIHTPLSIAPKTWINARNALLDSIGCAIETLHQSKECRLIVGPVVSGTRVPNGFRLPGTAFELDPEKGAFDLGSAIRYLDRNDAYPGREWGHPSDSIGALLAVADWRSRLHLSNSEPSRSNEEGNPMTIRLLLTAIIKSYEIQGIYQERNAFNQYGLDHTLLTKLAATAALTGLMGMTHAQTCAAVSQVWTDSSPLRLFRQSPNTGPRKGWAAGDACMRAVHLALLTKQGQPGYPTALMDPEWGFLKWHYGNQPLITRPFGTSVIDGRFVKLVAAEGHGVSAVEAALTFSKRLKSMGIKNPAHSIAKIQIRTMKAAMTIIDKTGPLRNAADRDHCMRYMVALTLIKGDWPRAGDYEDGSRWAVNENIEVLRGKIEMREDEGFTADYHDRAKRTGASGVTITLRAGEEGAEGVVLEEVVVEYPVGHPWHEGTETALREKTVGCLRLGFREEEVEHIIATAEGEGWMEGSVCEFVDLFWKGTLGQQEDEKVVQDGREQKIMGIEGVMGHPVEEKEKHSGI</sequence>
<dbReference type="Proteomes" id="UP000298493">
    <property type="component" value="Unassembled WGS sequence"/>
</dbReference>
<organism evidence="4 5">
    <name type="scientific">Venturia nashicola</name>
    <dbReference type="NCBI Taxonomy" id="86259"/>
    <lineage>
        <taxon>Eukaryota</taxon>
        <taxon>Fungi</taxon>
        <taxon>Dikarya</taxon>
        <taxon>Ascomycota</taxon>
        <taxon>Pezizomycotina</taxon>
        <taxon>Dothideomycetes</taxon>
        <taxon>Pleosporomycetidae</taxon>
        <taxon>Venturiales</taxon>
        <taxon>Venturiaceae</taxon>
        <taxon>Venturia</taxon>
    </lineage>
</organism>
<protein>
    <submittedName>
        <fullName evidence="4">2-methylcitrate dehydratase</fullName>
    </submittedName>
</protein>
<keyword evidence="5" id="KW-1185">Reference proteome</keyword>
<accession>A0A4Z1P271</accession>
<evidence type="ECO:0000256" key="1">
    <source>
        <dbReference type="ARBA" id="ARBA00006174"/>
    </source>
</evidence>
<dbReference type="AlphaFoldDB" id="A0A4Z1P271"/>
<feature type="domain" description="MmgE/PrpD N-terminal" evidence="2">
    <location>
        <begin position="12"/>
        <end position="268"/>
    </location>
</feature>
<dbReference type="GO" id="GO:0005739">
    <property type="term" value="C:mitochondrion"/>
    <property type="evidence" value="ECO:0007669"/>
    <property type="project" value="TreeGrafter"/>
</dbReference>
<comment type="caution">
    <text evidence="4">The sequence shown here is derived from an EMBL/GenBank/DDBJ whole genome shotgun (WGS) entry which is preliminary data.</text>
</comment>
<dbReference type="Pfam" id="PF19305">
    <property type="entry name" value="MmgE_PrpD_C"/>
    <property type="match status" value="1"/>
</dbReference>
<evidence type="ECO:0000259" key="3">
    <source>
        <dbReference type="Pfam" id="PF19305"/>
    </source>
</evidence>
<dbReference type="STRING" id="86259.A0A4Z1P271"/>
<dbReference type="Gene3D" id="3.30.1330.120">
    <property type="entry name" value="2-methylcitrate dehydratase PrpD"/>
    <property type="match status" value="1"/>
</dbReference>
<dbReference type="GO" id="GO:0016829">
    <property type="term" value="F:lyase activity"/>
    <property type="evidence" value="ECO:0007669"/>
    <property type="project" value="InterPro"/>
</dbReference>
<dbReference type="PANTHER" id="PTHR16943">
    <property type="entry name" value="2-METHYLCITRATE DEHYDRATASE-RELATED"/>
    <property type="match status" value="1"/>
</dbReference>
<evidence type="ECO:0000313" key="4">
    <source>
        <dbReference type="EMBL" id="TID18250.1"/>
    </source>
</evidence>
<dbReference type="Pfam" id="PF03972">
    <property type="entry name" value="MmgE_PrpD_N"/>
    <property type="match status" value="1"/>
</dbReference>
<dbReference type="InterPro" id="IPR045336">
    <property type="entry name" value="MmgE_PrpD_N"/>
</dbReference>
<dbReference type="InterPro" id="IPR036148">
    <property type="entry name" value="MmgE/PrpD_sf"/>
</dbReference>